<feature type="compositionally biased region" description="Low complexity" evidence="10">
    <location>
        <begin position="205"/>
        <end position="252"/>
    </location>
</feature>
<dbReference type="STRING" id="1882483.A0A317XNX9"/>
<evidence type="ECO:0000256" key="3">
    <source>
        <dbReference type="ARBA" id="ARBA00022552"/>
    </source>
</evidence>
<accession>A0A317XNX9</accession>
<dbReference type="EMBL" id="KZ819196">
    <property type="protein sequence ID" value="PWY98990.1"/>
    <property type="molecule type" value="Genomic_DNA"/>
</dbReference>
<feature type="compositionally biased region" description="Polar residues" evidence="10">
    <location>
        <begin position="40"/>
        <end position="49"/>
    </location>
</feature>
<dbReference type="Proteomes" id="UP000246740">
    <property type="component" value="Unassembled WGS sequence"/>
</dbReference>
<evidence type="ECO:0000313" key="12">
    <source>
        <dbReference type="Proteomes" id="UP000246740"/>
    </source>
</evidence>
<dbReference type="Gene3D" id="1.10.10.2150">
    <property type="entry name" value="Ribosomal RNA-processing protein 8, N-terminal domain"/>
    <property type="match status" value="1"/>
</dbReference>
<dbReference type="Pfam" id="PF05148">
    <property type="entry name" value="Methyltransf_8"/>
    <property type="match status" value="2"/>
</dbReference>
<evidence type="ECO:0000256" key="10">
    <source>
        <dbReference type="SAM" id="MobiDB-lite"/>
    </source>
</evidence>
<dbReference type="EC" id="2.1.1.-" evidence="9"/>
<organism evidence="11 12">
    <name type="scientific">Testicularia cyperi</name>
    <dbReference type="NCBI Taxonomy" id="1882483"/>
    <lineage>
        <taxon>Eukaryota</taxon>
        <taxon>Fungi</taxon>
        <taxon>Dikarya</taxon>
        <taxon>Basidiomycota</taxon>
        <taxon>Ustilaginomycotina</taxon>
        <taxon>Ustilaginomycetes</taxon>
        <taxon>Ustilaginales</taxon>
        <taxon>Anthracoideaceae</taxon>
        <taxon>Testicularia</taxon>
    </lineage>
</organism>
<evidence type="ECO:0000256" key="2">
    <source>
        <dbReference type="ARBA" id="ARBA00006301"/>
    </source>
</evidence>
<dbReference type="InterPro" id="IPR042036">
    <property type="entry name" value="RRP8_N"/>
</dbReference>
<dbReference type="FunFam" id="1.10.10.2150:FF:000001">
    <property type="entry name" value="Ribosomal RNA-processing protein 8"/>
    <property type="match status" value="1"/>
</dbReference>
<evidence type="ECO:0000256" key="1">
    <source>
        <dbReference type="ARBA" id="ARBA00004604"/>
    </source>
</evidence>
<comment type="subcellular location">
    <subcellularLocation>
        <location evidence="1 9">Nucleus</location>
        <location evidence="1 9">Nucleolus</location>
    </subcellularLocation>
</comment>
<dbReference type="FunCoup" id="A0A317XNX9">
    <property type="interactions" value="350"/>
</dbReference>
<dbReference type="Gene3D" id="3.40.50.150">
    <property type="entry name" value="Vaccinia Virus protein VP39"/>
    <property type="match status" value="1"/>
</dbReference>
<keyword evidence="4 9" id="KW-0489">Methyltransferase</keyword>
<dbReference type="GO" id="GO:0042273">
    <property type="term" value="P:ribosomal large subunit biogenesis"/>
    <property type="evidence" value="ECO:0007669"/>
    <property type="project" value="TreeGrafter"/>
</dbReference>
<dbReference type="PANTHER" id="PTHR12787:SF0">
    <property type="entry name" value="RIBOSOMAL RNA-PROCESSING PROTEIN 8"/>
    <property type="match status" value="1"/>
</dbReference>
<keyword evidence="6 9" id="KW-0949">S-adenosyl-L-methionine</keyword>
<dbReference type="AlphaFoldDB" id="A0A317XNX9"/>
<gene>
    <name evidence="11" type="ORF">BCV70DRAFT_122256</name>
</gene>
<sequence length="553" mass="58850">MSESIDLGQLQAQLELDRSALADSIFSKLPAGFASSSSSGQAQHSTPADATSRPRPANLGVGATPKHAATSAVNGKPKSAADLRLRGQLTAKRKHPDNDYDAQQKGRTADDEDDEEEAGRAAAISAPKRAKSAPNTSVTAPGTSSSKNHKNDPFATKGIEAQKAAQSQPRIVTIEGETVDLSKLSKAQRKKMNRRLREQEGQGEATPAPAGGESSPASAPSSVTTQTTKQAKTTETSPSKTNSSATAAGGSSDKPKLTQLQAQMLSKLSGSRFRTINEKLYTTDSQQAVELIDSAPSTFDEYHQGFREQVRSWPKNPLDRIVEMLDPRLAAAQPASGASGKGKGKSKGDAQAGSLISSVTGKRKARFSPSALVVDLGAGEGGLAKKLVPEGLKVLCFDLITTRDGWVRRQDTAAVGGLPLPGYFDIDEPLHDEPTQGSNNAPGIVDVAVFCLSLMGTNWVQMIVESRRVLREGGELIIAEVSSRFEGGFKAFVSLVEQVGFKLENQDASNTHFVLFEFVRLPPGSHTASSTTTMDELVEQGKKLLKPCLYKRR</sequence>
<dbReference type="PANTHER" id="PTHR12787">
    <property type="entry name" value="RIBOSOMAL RNA-PROCESSING PROTEIN 8"/>
    <property type="match status" value="1"/>
</dbReference>
<evidence type="ECO:0000256" key="4">
    <source>
        <dbReference type="ARBA" id="ARBA00022603"/>
    </source>
</evidence>
<protein>
    <recommendedName>
        <fullName evidence="8 9">Ribosomal RNA-processing protein 8</fullName>
        <ecNumber evidence="9">2.1.1.-</ecNumber>
    </recommendedName>
</protein>
<feature type="compositionally biased region" description="Basic and acidic residues" evidence="10">
    <location>
        <begin position="96"/>
        <end position="109"/>
    </location>
</feature>
<keyword evidence="12" id="KW-1185">Reference proteome</keyword>
<dbReference type="OrthoDB" id="10258825at2759"/>
<dbReference type="SUPFAM" id="SSF53335">
    <property type="entry name" value="S-adenosyl-L-methionine-dependent methyltransferases"/>
    <property type="match status" value="1"/>
</dbReference>
<evidence type="ECO:0000256" key="9">
    <source>
        <dbReference type="RuleBase" id="RU365074"/>
    </source>
</evidence>
<feature type="compositionally biased region" description="Polar residues" evidence="10">
    <location>
        <begin position="133"/>
        <end position="146"/>
    </location>
</feature>
<evidence type="ECO:0000256" key="7">
    <source>
        <dbReference type="ARBA" id="ARBA00023242"/>
    </source>
</evidence>
<keyword evidence="3 9" id="KW-0698">rRNA processing</keyword>
<dbReference type="GO" id="GO:0005730">
    <property type="term" value="C:nucleolus"/>
    <property type="evidence" value="ECO:0007669"/>
    <property type="project" value="UniProtKB-SubCell"/>
</dbReference>
<feature type="region of interest" description="Disordered" evidence="10">
    <location>
        <begin position="332"/>
        <end position="353"/>
    </location>
</feature>
<comment type="function">
    <text evidence="9">S-adenosyl-L-methionine-dependent methyltransferase that specifically methylates the N(1) position of adenine in helix 25.1 in 25S rRNA. Required both for ribosomal 40S and 60S subunits biogenesis. Required for efficient pre-rRNA cleavage at site A2.</text>
</comment>
<feature type="region of interest" description="Disordered" evidence="10">
    <location>
        <begin position="30"/>
        <end position="256"/>
    </location>
</feature>
<evidence type="ECO:0000256" key="6">
    <source>
        <dbReference type="ARBA" id="ARBA00022691"/>
    </source>
</evidence>
<evidence type="ECO:0000313" key="11">
    <source>
        <dbReference type="EMBL" id="PWY98990.1"/>
    </source>
</evidence>
<evidence type="ECO:0000256" key="5">
    <source>
        <dbReference type="ARBA" id="ARBA00022679"/>
    </source>
</evidence>
<dbReference type="InterPro" id="IPR007823">
    <property type="entry name" value="RRP8"/>
</dbReference>
<dbReference type="CDD" id="cd02440">
    <property type="entry name" value="AdoMet_MTases"/>
    <property type="match status" value="1"/>
</dbReference>
<proteinExistence type="inferred from homology"/>
<name>A0A317XNX9_9BASI</name>
<comment type="similarity">
    <text evidence="2 9">Belongs to the methyltransferase superfamily. RRP8 family.</text>
</comment>
<dbReference type="InParanoid" id="A0A317XNX9"/>
<dbReference type="InterPro" id="IPR029063">
    <property type="entry name" value="SAM-dependent_MTases_sf"/>
</dbReference>
<keyword evidence="7 9" id="KW-0539">Nucleus</keyword>
<evidence type="ECO:0000256" key="8">
    <source>
        <dbReference type="ARBA" id="ARBA00076672"/>
    </source>
</evidence>
<dbReference type="GO" id="GO:0016433">
    <property type="term" value="F:rRNA (adenine) methyltransferase activity"/>
    <property type="evidence" value="ECO:0007669"/>
    <property type="project" value="UniProtKB-ARBA"/>
</dbReference>
<reference evidence="11 12" key="1">
    <citation type="journal article" date="2018" name="Mol. Biol. Evol.">
        <title>Broad Genomic Sampling Reveals a Smut Pathogenic Ancestry of the Fungal Clade Ustilaginomycotina.</title>
        <authorList>
            <person name="Kijpornyongpan T."/>
            <person name="Mondo S.J."/>
            <person name="Barry K."/>
            <person name="Sandor L."/>
            <person name="Lee J."/>
            <person name="Lipzen A."/>
            <person name="Pangilinan J."/>
            <person name="LaButti K."/>
            <person name="Hainaut M."/>
            <person name="Henrissat B."/>
            <person name="Grigoriev I.V."/>
            <person name="Spatafora J.W."/>
            <person name="Aime M.C."/>
        </authorList>
    </citation>
    <scope>NUCLEOTIDE SEQUENCE [LARGE SCALE GENOMIC DNA]</scope>
    <source>
        <strain evidence="11 12">MCA 3645</strain>
    </source>
</reference>
<keyword evidence="5 9" id="KW-0808">Transferase</keyword>